<evidence type="ECO:0000313" key="4">
    <source>
        <dbReference type="EMBL" id="SUM67690.1"/>
    </source>
</evidence>
<name>A0A380GX41_9STAP</name>
<dbReference type="EMBL" id="UHDZ01000001">
    <property type="protein sequence ID" value="SUM67690.1"/>
    <property type="molecule type" value="Genomic_DNA"/>
</dbReference>
<feature type="domain" description="NodB homology" evidence="3">
    <location>
        <begin position="40"/>
        <end position="71"/>
    </location>
</feature>
<dbReference type="InterPro" id="IPR011330">
    <property type="entry name" value="Glyco_hydro/deAcase_b/a-brl"/>
</dbReference>
<dbReference type="InterPro" id="IPR002509">
    <property type="entry name" value="NODB_dom"/>
</dbReference>
<dbReference type="GO" id="GO:0005975">
    <property type="term" value="P:carbohydrate metabolic process"/>
    <property type="evidence" value="ECO:0007669"/>
    <property type="project" value="InterPro"/>
</dbReference>
<evidence type="ECO:0000256" key="1">
    <source>
        <dbReference type="ARBA" id="ARBA00004613"/>
    </source>
</evidence>
<dbReference type="PANTHER" id="PTHR34216:SF3">
    <property type="entry name" value="POLY-BETA-1,6-N-ACETYL-D-GLUCOSAMINE N-DEACETYLASE"/>
    <property type="match status" value="1"/>
</dbReference>
<dbReference type="SUPFAM" id="SSF88713">
    <property type="entry name" value="Glycoside hydrolase/deacetylase"/>
    <property type="match status" value="1"/>
</dbReference>
<organism evidence="4 5">
    <name type="scientific">Staphylococcus saccharolyticus</name>
    <dbReference type="NCBI Taxonomy" id="33028"/>
    <lineage>
        <taxon>Bacteria</taxon>
        <taxon>Bacillati</taxon>
        <taxon>Bacillota</taxon>
        <taxon>Bacilli</taxon>
        <taxon>Bacillales</taxon>
        <taxon>Staphylococcaceae</taxon>
        <taxon>Staphylococcus</taxon>
    </lineage>
</organism>
<dbReference type="InterPro" id="IPR051398">
    <property type="entry name" value="Polysacch_Deacetylase"/>
</dbReference>
<evidence type="ECO:0000256" key="2">
    <source>
        <dbReference type="ARBA" id="ARBA00022729"/>
    </source>
</evidence>
<dbReference type="PROSITE" id="PS51677">
    <property type="entry name" value="NODB"/>
    <property type="match status" value="1"/>
</dbReference>
<sequence length="71" mass="8636">MTDHEFQSQIKWLKAHNARFLTMQEFITYKEKGKGKFPKKSVWINFDDMDKTIYDNAFPVLKNIKYQQLDF</sequence>
<protein>
    <submittedName>
        <fullName evidence="4">Intercellular adhesion protein B</fullName>
        <ecNumber evidence="4">3.5.1.-</ecNumber>
    </submittedName>
</protein>
<dbReference type="GO" id="GO:0005576">
    <property type="term" value="C:extracellular region"/>
    <property type="evidence" value="ECO:0007669"/>
    <property type="project" value="UniProtKB-SubCell"/>
</dbReference>
<keyword evidence="4" id="KW-0378">Hydrolase</keyword>
<reference evidence="4 5" key="1">
    <citation type="submission" date="2018-06" db="EMBL/GenBank/DDBJ databases">
        <authorList>
            <consortium name="Pathogen Informatics"/>
            <person name="Doyle S."/>
        </authorList>
    </citation>
    <scope>NUCLEOTIDE SEQUENCE [LARGE SCALE GENOMIC DNA]</scope>
    <source>
        <strain evidence="4 5">NCTC11807</strain>
    </source>
</reference>
<dbReference type="Gene3D" id="3.20.20.370">
    <property type="entry name" value="Glycoside hydrolase/deacetylase"/>
    <property type="match status" value="1"/>
</dbReference>
<dbReference type="AlphaFoldDB" id="A0A380GX41"/>
<evidence type="ECO:0000313" key="5">
    <source>
        <dbReference type="Proteomes" id="UP000255425"/>
    </source>
</evidence>
<proteinExistence type="predicted"/>
<dbReference type="PANTHER" id="PTHR34216">
    <property type="match status" value="1"/>
</dbReference>
<comment type="subcellular location">
    <subcellularLocation>
        <location evidence="1">Secreted</location>
    </subcellularLocation>
</comment>
<keyword evidence="5" id="KW-1185">Reference proteome</keyword>
<gene>
    <name evidence="4" type="primary">icaB_2</name>
    <name evidence="4" type="ORF">NCTC11807_00271</name>
</gene>
<evidence type="ECO:0000259" key="3">
    <source>
        <dbReference type="PROSITE" id="PS51677"/>
    </source>
</evidence>
<dbReference type="GO" id="GO:0016810">
    <property type="term" value="F:hydrolase activity, acting on carbon-nitrogen (but not peptide) bonds"/>
    <property type="evidence" value="ECO:0007669"/>
    <property type="project" value="InterPro"/>
</dbReference>
<keyword evidence="2" id="KW-0732">Signal</keyword>
<dbReference type="EC" id="3.5.1.-" evidence="4"/>
<dbReference type="Proteomes" id="UP000255425">
    <property type="component" value="Unassembled WGS sequence"/>
</dbReference>
<accession>A0A380GX41</accession>